<gene>
    <name evidence="1" type="ORF">PGT21_010992</name>
</gene>
<comment type="caution">
    <text evidence="1">The sequence shown here is derived from an EMBL/GenBank/DDBJ whole genome shotgun (WGS) entry which is preliminary data.</text>
</comment>
<accession>A0A5B0QEZ1</accession>
<proteinExistence type="predicted"/>
<reference evidence="1 2" key="1">
    <citation type="submission" date="2019-05" db="EMBL/GenBank/DDBJ databases">
        <title>Emergence of the Ug99 lineage of the wheat stem rust pathogen through somatic hybridization.</title>
        <authorList>
            <person name="Li F."/>
            <person name="Upadhyaya N.M."/>
            <person name="Sperschneider J."/>
            <person name="Matny O."/>
            <person name="Nguyen-Phuc H."/>
            <person name="Mago R."/>
            <person name="Raley C."/>
            <person name="Miller M.E."/>
            <person name="Silverstein K.A.T."/>
            <person name="Henningsen E."/>
            <person name="Hirsch C.D."/>
            <person name="Visser B."/>
            <person name="Pretorius Z.A."/>
            <person name="Steffenson B.J."/>
            <person name="Schwessinger B."/>
            <person name="Dodds P.N."/>
            <person name="Figueroa M."/>
        </authorList>
    </citation>
    <scope>NUCLEOTIDE SEQUENCE [LARGE SCALE GENOMIC DNA]</scope>
    <source>
        <strain evidence="1">21-0</strain>
    </source>
</reference>
<keyword evidence="2" id="KW-1185">Reference proteome</keyword>
<evidence type="ECO:0000313" key="1">
    <source>
        <dbReference type="EMBL" id="KAA1111767.1"/>
    </source>
</evidence>
<evidence type="ECO:0000313" key="2">
    <source>
        <dbReference type="Proteomes" id="UP000324748"/>
    </source>
</evidence>
<organism evidence="1 2">
    <name type="scientific">Puccinia graminis f. sp. tritici</name>
    <dbReference type="NCBI Taxonomy" id="56615"/>
    <lineage>
        <taxon>Eukaryota</taxon>
        <taxon>Fungi</taxon>
        <taxon>Dikarya</taxon>
        <taxon>Basidiomycota</taxon>
        <taxon>Pucciniomycotina</taxon>
        <taxon>Pucciniomycetes</taxon>
        <taxon>Pucciniales</taxon>
        <taxon>Pucciniaceae</taxon>
        <taxon>Puccinia</taxon>
    </lineage>
</organism>
<dbReference type="EMBL" id="VSWC01000016">
    <property type="protein sequence ID" value="KAA1111767.1"/>
    <property type="molecule type" value="Genomic_DNA"/>
</dbReference>
<dbReference type="AlphaFoldDB" id="A0A5B0QEZ1"/>
<name>A0A5B0QEZ1_PUCGR</name>
<protein>
    <submittedName>
        <fullName evidence="1">Uncharacterized protein</fullName>
    </submittedName>
</protein>
<dbReference type="Proteomes" id="UP000324748">
    <property type="component" value="Unassembled WGS sequence"/>
</dbReference>
<sequence>MHPRQDSSDPRRVGCSQWLVSVQATIDPYNQPSIHTSDHQFDEIAIDPRFFNYSPLEFESESVQHHRLIVLVLVHRS</sequence>